<gene>
    <name evidence="2" type="ORF">AC579_994</name>
</gene>
<evidence type="ECO:0000313" key="2">
    <source>
        <dbReference type="EMBL" id="KXT02478.1"/>
    </source>
</evidence>
<dbReference type="AlphaFoldDB" id="A0A139HJ08"/>
<proteinExistence type="predicted"/>
<sequence>MTPIVQPIARSDSKVRLMTCLGLDISKRLHRQFYNTMKLEANEGRNRIIARLDEQAKRNGQSPARTTYSTSQIDESIINSEVAWIYEHAQPVTKPLYHLGHDPENPSKPNWVIRWMLWHVFRYKDGRQKNSSAHSPATANSSNVRRDVVGIASTPSDSPNETDSKA</sequence>
<name>A0A139HJ08_9PEZI</name>
<feature type="compositionally biased region" description="Polar residues" evidence="1">
    <location>
        <begin position="153"/>
        <end position="166"/>
    </location>
</feature>
<dbReference type="EMBL" id="LFZO01000623">
    <property type="protein sequence ID" value="KXT02478.1"/>
    <property type="molecule type" value="Genomic_DNA"/>
</dbReference>
<evidence type="ECO:0000256" key="1">
    <source>
        <dbReference type="SAM" id="MobiDB-lite"/>
    </source>
</evidence>
<accession>A0A139HJ08</accession>
<evidence type="ECO:0000313" key="3">
    <source>
        <dbReference type="Proteomes" id="UP000073492"/>
    </source>
</evidence>
<protein>
    <submittedName>
        <fullName evidence="2">Uncharacterized protein</fullName>
    </submittedName>
</protein>
<dbReference type="OrthoDB" id="10258130at2759"/>
<organism evidence="2 3">
    <name type="scientific">Pseudocercospora musae</name>
    <dbReference type="NCBI Taxonomy" id="113226"/>
    <lineage>
        <taxon>Eukaryota</taxon>
        <taxon>Fungi</taxon>
        <taxon>Dikarya</taxon>
        <taxon>Ascomycota</taxon>
        <taxon>Pezizomycotina</taxon>
        <taxon>Dothideomycetes</taxon>
        <taxon>Dothideomycetidae</taxon>
        <taxon>Mycosphaerellales</taxon>
        <taxon>Mycosphaerellaceae</taxon>
        <taxon>Pseudocercospora</taxon>
    </lineage>
</organism>
<feature type="region of interest" description="Disordered" evidence="1">
    <location>
        <begin position="128"/>
        <end position="166"/>
    </location>
</feature>
<reference evidence="2 3" key="1">
    <citation type="submission" date="2015-07" db="EMBL/GenBank/DDBJ databases">
        <title>Comparative genomics of the Sigatoka disease complex on banana suggests a link between parallel evolutionary changes in Pseudocercospora fijiensis and Pseudocercospora eumusae and increased virulence on the banana host.</title>
        <authorList>
            <person name="Chang T.-C."/>
            <person name="Salvucci A."/>
            <person name="Crous P.W."/>
            <person name="Stergiopoulos I."/>
        </authorList>
    </citation>
    <scope>NUCLEOTIDE SEQUENCE [LARGE SCALE GENOMIC DNA]</scope>
    <source>
        <strain evidence="2 3">CBS 116634</strain>
    </source>
</reference>
<comment type="caution">
    <text evidence="2">The sequence shown here is derived from an EMBL/GenBank/DDBJ whole genome shotgun (WGS) entry which is preliminary data.</text>
</comment>
<dbReference type="Proteomes" id="UP000073492">
    <property type="component" value="Unassembled WGS sequence"/>
</dbReference>
<feature type="compositionally biased region" description="Polar residues" evidence="1">
    <location>
        <begin position="129"/>
        <end position="143"/>
    </location>
</feature>
<keyword evidence="3" id="KW-1185">Reference proteome</keyword>